<evidence type="ECO:0000256" key="5">
    <source>
        <dbReference type="HAMAP-Rule" id="MF_00376"/>
    </source>
</evidence>
<evidence type="ECO:0000256" key="4">
    <source>
        <dbReference type="ARBA" id="ARBA00022993"/>
    </source>
</evidence>
<evidence type="ECO:0000313" key="7">
    <source>
        <dbReference type="EMBL" id="MFK3866692.1"/>
    </source>
</evidence>
<dbReference type="CDD" id="cd02022">
    <property type="entry name" value="DPCK"/>
    <property type="match status" value="1"/>
</dbReference>
<comment type="function">
    <text evidence="5">Catalyzes the phosphorylation of the 3'-hydroxyl group of dephosphocoenzyme A to form coenzyme A.</text>
</comment>
<reference evidence="7 8" key="1">
    <citation type="submission" date="2024-11" db="EMBL/GenBank/DDBJ databases">
        <title>The Natural Products Discovery Center: Release of the First 8490 Sequenced Strains for Exploring Actinobacteria Biosynthetic Diversity.</title>
        <authorList>
            <person name="Kalkreuter E."/>
            <person name="Kautsar S.A."/>
            <person name="Yang D."/>
            <person name="Bader C.D."/>
            <person name="Teijaro C.N."/>
            <person name="Fluegel L."/>
            <person name="Davis C.M."/>
            <person name="Simpson J.R."/>
            <person name="Lauterbach L."/>
            <person name="Steele A.D."/>
            <person name="Gui C."/>
            <person name="Meng S."/>
            <person name="Li G."/>
            <person name="Viehrig K."/>
            <person name="Ye F."/>
            <person name="Su P."/>
            <person name="Kiefer A.F."/>
            <person name="Nichols A."/>
            <person name="Cepeda A.J."/>
            <person name="Yan W."/>
            <person name="Fan B."/>
            <person name="Jiang Y."/>
            <person name="Adhikari A."/>
            <person name="Zheng C.-J."/>
            <person name="Schuster L."/>
            <person name="Cowan T.M."/>
            <person name="Smanski M.J."/>
            <person name="Chevrette M.G."/>
            <person name="De Carvalho L.P.S."/>
            <person name="Shen B."/>
        </authorList>
    </citation>
    <scope>NUCLEOTIDE SEQUENCE [LARGE SCALE GENOMIC DNA]</scope>
    <source>
        <strain evidence="7 8">NPDC078403</strain>
    </source>
</reference>
<dbReference type="EC" id="2.7.1.24" evidence="5 6"/>
<accession>A0ABW8L3T5</accession>
<organism evidence="7 8">
    <name type="scientific">Pseudoalteromonas rhizosphaerae</name>
    <dbReference type="NCBI Taxonomy" id="2518973"/>
    <lineage>
        <taxon>Bacteria</taxon>
        <taxon>Pseudomonadati</taxon>
        <taxon>Pseudomonadota</taxon>
        <taxon>Gammaproteobacteria</taxon>
        <taxon>Alteromonadales</taxon>
        <taxon>Pseudoalteromonadaceae</taxon>
        <taxon>Pseudoalteromonas</taxon>
    </lineage>
</organism>
<dbReference type="EMBL" id="JBJDOT010000057">
    <property type="protein sequence ID" value="MFK3866692.1"/>
    <property type="molecule type" value="Genomic_DNA"/>
</dbReference>
<keyword evidence="2 5" id="KW-0547">Nucleotide-binding</keyword>
<comment type="catalytic activity">
    <reaction evidence="5">
        <text>3'-dephospho-CoA + ATP = ADP + CoA + H(+)</text>
        <dbReference type="Rhea" id="RHEA:18245"/>
        <dbReference type="ChEBI" id="CHEBI:15378"/>
        <dbReference type="ChEBI" id="CHEBI:30616"/>
        <dbReference type="ChEBI" id="CHEBI:57287"/>
        <dbReference type="ChEBI" id="CHEBI:57328"/>
        <dbReference type="ChEBI" id="CHEBI:456216"/>
        <dbReference type="EC" id="2.7.1.24"/>
    </reaction>
</comment>
<name>A0ABW8L3T5_9GAMM</name>
<evidence type="ECO:0000256" key="2">
    <source>
        <dbReference type="ARBA" id="ARBA00022741"/>
    </source>
</evidence>
<dbReference type="PANTHER" id="PTHR10695:SF46">
    <property type="entry name" value="BIFUNCTIONAL COENZYME A SYNTHASE-RELATED"/>
    <property type="match status" value="1"/>
</dbReference>
<dbReference type="SUPFAM" id="SSF52540">
    <property type="entry name" value="P-loop containing nucleoside triphosphate hydrolases"/>
    <property type="match status" value="1"/>
</dbReference>
<keyword evidence="8" id="KW-1185">Reference proteome</keyword>
<dbReference type="InterPro" id="IPR001977">
    <property type="entry name" value="Depp_CoAkinase"/>
</dbReference>
<dbReference type="RefSeq" id="WP_404676576.1">
    <property type="nucleotide sequence ID" value="NZ_JBJDOT010000057.1"/>
</dbReference>
<proteinExistence type="inferred from homology"/>
<dbReference type="PANTHER" id="PTHR10695">
    <property type="entry name" value="DEPHOSPHO-COA KINASE-RELATED"/>
    <property type="match status" value="1"/>
</dbReference>
<gene>
    <name evidence="5 7" type="primary">coaE</name>
    <name evidence="7" type="ORF">ACI2JU_22875</name>
</gene>
<keyword evidence="3 5" id="KW-0067">ATP-binding</keyword>
<evidence type="ECO:0000256" key="3">
    <source>
        <dbReference type="ARBA" id="ARBA00022840"/>
    </source>
</evidence>
<comment type="subcellular location">
    <subcellularLocation>
        <location evidence="5">Cytoplasm</location>
    </subcellularLocation>
</comment>
<dbReference type="GO" id="GO:0004140">
    <property type="term" value="F:dephospho-CoA kinase activity"/>
    <property type="evidence" value="ECO:0007669"/>
    <property type="project" value="UniProtKB-EC"/>
</dbReference>
<dbReference type="Gene3D" id="3.40.50.300">
    <property type="entry name" value="P-loop containing nucleotide triphosphate hydrolases"/>
    <property type="match status" value="1"/>
</dbReference>
<dbReference type="HAMAP" id="MF_00376">
    <property type="entry name" value="Dephospho_CoA_kinase"/>
    <property type="match status" value="1"/>
</dbReference>
<protein>
    <recommendedName>
        <fullName evidence="5 6">Dephospho-CoA kinase</fullName>
        <ecNumber evidence="5 6">2.7.1.24</ecNumber>
    </recommendedName>
    <alternativeName>
        <fullName evidence="5">Dephosphocoenzyme A kinase</fullName>
    </alternativeName>
</protein>
<keyword evidence="4 5" id="KW-0173">Coenzyme A biosynthesis</keyword>
<keyword evidence="5 7" id="KW-0808">Transferase</keyword>
<dbReference type="NCBIfam" id="TIGR00152">
    <property type="entry name" value="dephospho-CoA kinase"/>
    <property type="match status" value="1"/>
</dbReference>
<dbReference type="PROSITE" id="PS51257">
    <property type="entry name" value="PROKAR_LIPOPROTEIN"/>
    <property type="match status" value="1"/>
</dbReference>
<evidence type="ECO:0000256" key="1">
    <source>
        <dbReference type="ARBA" id="ARBA00009018"/>
    </source>
</evidence>
<keyword evidence="5" id="KW-0963">Cytoplasm</keyword>
<keyword evidence="5 7" id="KW-0418">Kinase</keyword>
<dbReference type="Pfam" id="PF01121">
    <property type="entry name" value="CoaE"/>
    <property type="match status" value="1"/>
</dbReference>
<sequence>MNASTHKPMKNWVLGLTGGIGCGKSAVSAMFEKLAITVVDADIIARHVVKPHSPGLAAISEHFGAQVLNPDGSLNRAQLREIIFADTAQKTWLNNLLHPLIREKTLTDLHSANSAYVVLVAPLLFENGLEQYCDRTLVIDVPVEIQLKRTIARDNTSEQQARSIIAAQMSREDKRHRADDVIDNNRPLHLVEQDIMQLHQNYLQLTAKVN</sequence>
<evidence type="ECO:0000313" key="8">
    <source>
        <dbReference type="Proteomes" id="UP001620262"/>
    </source>
</evidence>
<dbReference type="Proteomes" id="UP001620262">
    <property type="component" value="Unassembled WGS sequence"/>
</dbReference>
<dbReference type="PROSITE" id="PS51219">
    <property type="entry name" value="DPCK"/>
    <property type="match status" value="1"/>
</dbReference>
<evidence type="ECO:0000256" key="6">
    <source>
        <dbReference type="NCBIfam" id="TIGR00152"/>
    </source>
</evidence>
<comment type="pathway">
    <text evidence="5">Cofactor biosynthesis; coenzyme A biosynthesis; CoA from (R)-pantothenate: step 5/5.</text>
</comment>
<comment type="similarity">
    <text evidence="1 5">Belongs to the CoaE family.</text>
</comment>
<feature type="binding site" evidence="5">
    <location>
        <begin position="21"/>
        <end position="26"/>
    </location>
    <ligand>
        <name>ATP</name>
        <dbReference type="ChEBI" id="CHEBI:30616"/>
    </ligand>
</feature>
<comment type="caution">
    <text evidence="7">The sequence shown here is derived from an EMBL/GenBank/DDBJ whole genome shotgun (WGS) entry which is preliminary data.</text>
</comment>
<dbReference type="InterPro" id="IPR027417">
    <property type="entry name" value="P-loop_NTPase"/>
</dbReference>